<evidence type="ECO:0000259" key="1">
    <source>
        <dbReference type="Pfam" id="PF00144"/>
    </source>
</evidence>
<feature type="domain" description="Beta-lactamase-related" evidence="1">
    <location>
        <begin position="2"/>
        <end position="59"/>
    </location>
</feature>
<accession>A0A1S2NU62</accession>
<dbReference type="Proteomes" id="UP000179642">
    <property type="component" value="Unassembled WGS sequence"/>
</dbReference>
<reference evidence="2 3" key="1">
    <citation type="submission" date="2016-10" db="EMBL/GenBank/DDBJ databases">
        <title>Genome sequence of Streptomyces sp. MUSC 1.</title>
        <authorList>
            <person name="Lee L.-H."/>
            <person name="Ser H.-L."/>
            <person name="Law J.W.-F."/>
        </authorList>
    </citation>
    <scope>NUCLEOTIDE SEQUENCE [LARGE SCALE GENOMIC DNA]</scope>
    <source>
        <strain evidence="2 3">MUSC 1</strain>
    </source>
</reference>
<dbReference type="InterPro" id="IPR001466">
    <property type="entry name" value="Beta-lactam-related"/>
</dbReference>
<evidence type="ECO:0000313" key="3">
    <source>
        <dbReference type="Proteomes" id="UP000179642"/>
    </source>
</evidence>
<proteinExistence type="predicted"/>
<keyword evidence="3" id="KW-1185">Reference proteome</keyword>
<dbReference type="RefSeq" id="WP_071386749.1">
    <property type="nucleotide sequence ID" value="NZ_MLYO01000154.1"/>
</dbReference>
<dbReference type="SUPFAM" id="SSF56601">
    <property type="entry name" value="beta-lactamase/transpeptidase-like"/>
    <property type="match status" value="1"/>
</dbReference>
<protein>
    <recommendedName>
        <fullName evidence="1">Beta-lactamase-related domain-containing protein</fullName>
    </recommendedName>
</protein>
<dbReference type="EMBL" id="MLYO01000154">
    <property type="protein sequence ID" value="OIJ85020.1"/>
    <property type="molecule type" value="Genomic_DNA"/>
</dbReference>
<comment type="caution">
    <text evidence="2">The sequence shown here is derived from an EMBL/GenBank/DDBJ whole genome shotgun (WGS) entry which is preliminary data.</text>
</comment>
<dbReference type="InterPro" id="IPR012338">
    <property type="entry name" value="Beta-lactam/transpept-like"/>
</dbReference>
<gene>
    <name evidence="2" type="ORF">BIV23_44850</name>
</gene>
<name>A0A1S2NU62_9ACTN</name>
<evidence type="ECO:0000313" key="2">
    <source>
        <dbReference type="EMBL" id="OIJ85020.1"/>
    </source>
</evidence>
<organism evidence="2 3">
    <name type="scientific">Streptomyces monashensis</name>
    <dbReference type="NCBI Taxonomy" id="1678012"/>
    <lineage>
        <taxon>Bacteria</taxon>
        <taxon>Bacillati</taxon>
        <taxon>Actinomycetota</taxon>
        <taxon>Actinomycetes</taxon>
        <taxon>Kitasatosporales</taxon>
        <taxon>Streptomycetaceae</taxon>
        <taxon>Streptomyces</taxon>
    </lineage>
</organism>
<dbReference type="Gene3D" id="3.40.710.10">
    <property type="entry name" value="DD-peptidase/beta-lactamase superfamily"/>
    <property type="match status" value="1"/>
</dbReference>
<sequence length="73" mass="8122">MAAQGRLSLDDTVERWLPGMVRGHGNDGSRITVRDLLQHTIGIYDYITDPGVQDKLVNHFDENRYDATPAAPA</sequence>
<dbReference type="AlphaFoldDB" id="A0A1S2NU62"/>
<dbReference type="Pfam" id="PF00144">
    <property type="entry name" value="Beta-lactamase"/>
    <property type="match status" value="1"/>
</dbReference>